<accession>A0ABR8URR0</accession>
<dbReference type="RefSeq" id="WP_191807575.1">
    <property type="nucleotide sequence ID" value="NZ_JACSQD010000003.1"/>
</dbReference>
<sequence>MAAPLAQLLTPRHLLLDSWTHERTFHRPGAGISCLYRVRALDRQAHIVTLYAGATSTAVKQSAPDTVQTTLAGIRLSLWLHPRDPLLPSLPWALSPVDVARDVFGEPDAGDRTVLSLSAYRPLRRAVVRAVSAERTAYLKILLPGQSGALRHRHGLLAGTAVPAATVTGPDPSAGPRAEGAVVLSALTGEPLLHGLRSGTHGLVPQDLTTLLDQLPDGALALDRRPAWSERSRAYGTAAAAILPQETARISAAARTIETLVRGLDPGPVVPVHGDFYEGNLLTGGGRITGLLDVDGLGPGHRVDDLACFLGHLAVLTELAPESALPGELRVFHNAFEEFALASGSSPAALNARAAGVALSLVPGARAGRYSRSENALTRLRAAESLLARAVASNGGKRL</sequence>
<proteinExistence type="predicted"/>
<dbReference type="EMBL" id="JACSQD010000003">
    <property type="protein sequence ID" value="MBD7995245.1"/>
    <property type="molecule type" value="Genomic_DNA"/>
</dbReference>
<evidence type="ECO:0000259" key="1">
    <source>
        <dbReference type="Pfam" id="PF01636"/>
    </source>
</evidence>
<feature type="domain" description="Aminoglycoside phosphotransferase" evidence="1">
    <location>
        <begin position="180"/>
        <end position="329"/>
    </location>
</feature>
<gene>
    <name evidence="2" type="ORF">H9639_08050</name>
</gene>
<name>A0ABR8URR0_9MICC</name>
<evidence type="ECO:0000313" key="3">
    <source>
        <dbReference type="Proteomes" id="UP000609874"/>
    </source>
</evidence>
<dbReference type="SUPFAM" id="SSF56112">
    <property type="entry name" value="Protein kinase-like (PK-like)"/>
    <property type="match status" value="1"/>
</dbReference>
<reference evidence="2 3" key="1">
    <citation type="submission" date="2020-08" db="EMBL/GenBank/DDBJ databases">
        <title>A Genomic Blueprint of the Chicken Gut Microbiome.</title>
        <authorList>
            <person name="Gilroy R."/>
            <person name="Ravi A."/>
            <person name="Getino M."/>
            <person name="Pursley I."/>
            <person name="Horton D.L."/>
            <person name="Alikhan N.-F."/>
            <person name="Baker D."/>
            <person name="Gharbi K."/>
            <person name="Hall N."/>
            <person name="Watson M."/>
            <person name="Adriaenssens E.M."/>
            <person name="Foster-Nyarko E."/>
            <person name="Jarju S."/>
            <person name="Secka A."/>
            <person name="Antonio M."/>
            <person name="Oren A."/>
            <person name="Chaudhuri R."/>
            <person name="La Ragione R.M."/>
            <person name="Hildebrand F."/>
            <person name="Pallen M.J."/>
        </authorList>
    </citation>
    <scope>NUCLEOTIDE SEQUENCE [LARGE SCALE GENOMIC DNA]</scope>
    <source>
        <strain evidence="2 3">Sa2CUA1</strain>
    </source>
</reference>
<protein>
    <submittedName>
        <fullName evidence="2">Phosphotransferase</fullName>
    </submittedName>
</protein>
<dbReference type="InterPro" id="IPR011009">
    <property type="entry name" value="Kinase-like_dom_sf"/>
</dbReference>
<dbReference type="InterPro" id="IPR002575">
    <property type="entry name" value="Aminoglycoside_PTrfase"/>
</dbReference>
<organism evidence="2 3">
    <name type="scientific">Arthrobacter gallicola</name>
    <dbReference type="NCBI Taxonomy" id="2762225"/>
    <lineage>
        <taxon>Bacteria</taxon>
        <taxon>Bacillati</taxon>
        <taxon>Actinomycetota</taxon>
        <taxon>Actinomycetes</taxon>
        <taxon>Micrococcales</taxon>
        <taxon>Micrococcaceae</taxon>
        <taxon>Arthrobacter</taxon>
    </lineage>
</organism>
<dbReference type="Gene3D" id="3.90.1200.10">
    <property type="match status" value="1"/>
</dbReference>
<dbReference type="Proteomes" id="UP000609874">
    <property type="component" value="Unassembled WGS sequence"/>
</dbReference>
<keyword evidence="3" id="KW-1185">Reference proteome</keyword>
<comment type="caution">
    <text evidence="2">The sequence shown here is derived from an EMBL/GenBank/DDBJ whole genome shotgun (WGS) entry which is preliminary data.</text>
</comment>
<dbReference type="Pfam" id="PF01636">
    <property type="entry name" value="APH"/>
    <property type="match status" value="1"/>
</dbReference>
<evidence type="ECO:0000313" key="2">
    <source>
        <dbReference type="EMBL" id="MBD7995245.1"/>
    </source>
</evidence>